<evidence type="ECO:0000256" key="1">
    <source>
        <dbReference type="SAM" id="MobiDB-lite"/>
    </source>
</evidence>
<reference evidence="2" key="2">
    <citation type="submission" date="2020-08" db="EMBL/GenBank/DDBJ databases">
        <title>Plant Genome Project.</title>
        <authorList>
            <person name="Zhang R.-G."/>
        </authorList>
    </citation>
    <scope>NUCLEOTIDE SEQUENCE</scope>
    <source>
        <strain evidence="2">Huo1</strain>
        <tissue evidence="2">Leaf</tissue>
    </source>
</reference>
<dbReference type="EMBL" id="PNBA02000002">
    <property type="protein sequence ID" value="KAG6433163.1"/>
    <property type="molecule type" value="Genomic_DNA"/>
</dbReference>
<name>A0A8X8YI47_SALSN</name>
<sequence length="125" mass="14236">MRKASGRATLTTILHQILRDIFSESVMNDEFLNRMQEEMEEDLFGKRRSPQLPSPDPTIHKNEGYNHKAKERSSEEDEIKIRQSANESGNNSIIVAGKTEAKGINFTRPHVHDPPCPYCSVKISK</sequence>
<keyword evidence="3" id="KW-1185">Reference proteome</keyword>
<dbReference type="Proteomes" id="UP000298416">
    <property type="component" value="Unassembled WGS sequence"/>
</dbReference>
<proteinExistence type="predicted"/>
<feature type="region of interest" description="Disordered" evidence="1">
    <location>
        <begin position="42"/>
        <end position="94"/>
    </location>
</feature>
<feature type="compositionally biased region" description="Polar residues" evidence="1">
    <location>
        <begin position="83"/>
        <end position="93"/>
    </location>
</feature>
<protein>
    <submittedName>
        <fullName evidence="2">Uncharacterized protein</fullName>
    </submittedName>
</protein>
<feature type="compositionally biased region" description="Basic and acidic residues" evidence="1">
    <location>
        <begin position="58"/>
        <end position="73"/>
    </location>
</feature>
<dbReference type="AlphaFoldDB" id="A0A8X8YI47"/>
<accession>A0A8X8YI47</accession>
<organism evidence="2">
    <name type="scientific">Salvia splendens</name>
    <name type="common">Scarlet sage</name>
    <dbReference type="NCBI Taxonomy" id="180675"/>
    <lineage>
        <taxon>Eukaryota</taxon>
        <taxon>Viridiplantae</taxon>
        <taxon>Streptophyta</taxon>
        <taxon>Embryophyta</taxon>
        <taxon>Tracheophyta</taxon>
        <taxon>Spermatophyta</taxon>
        <taxon>Magnoliopsida</taxon>
        <taxon>eudicotyledons</taxon>
        <taxon>Gunneridae</taxon>
        <taxon>Pentapetalae</taxon>
        <taxon>asterids</taxon>
        <taxon>lamiids</taxon>
        <taxon>Lamiales</taxon>
        <taxon>Lamiaceae</taxon>
        <taxon>Nepetoideae</taxon>
        <taxon>Mentheae</taxon>
        <taxon>Salviinae</taxon>
        <taxon>Salvia</taxon>
        <taxon>Salvia subgen. Calosphace</taxon>
        <taxon>core Calosphace</taxon>
    </lineage>
</organism>
<evidence type="ECO:0000313" key="2">
    <source>
        <dbReference type="EMBL" id="KAG6433163.1"/>
    </source>
</evidence>
<comment type="caution">
    <text evidence="2">The sequence shown here is derived from an EMBL/GenBank/DDBJ whole genome shotgun (WGS) entry which is preliminary data.</text>
</comment>
<evidence type="ECO:0000313" key="3">
    <source>
        <dbReference type="Proteomes" id="UP000298416"/>
    </source>
</evidence>
<reference evidence="2" key="1">
    <citation type="submission" date="2018-01" db="EMBL/GenBank/DDBJ databases">
        <authorList>
            <person name="Mao J.F."/>
        </authorList>
    </citation>
    <scope>NUCLEOTIDE SEQUENCE</scope>
    <source>
        <strain evidence="2">Huo1</strain>
        <tissue evidence="2">Leaf</tissue>
    </source>
</reference>
<gene>
    <name evidence="2" type="ORF">SASPL_104771</name>
</gene>